<dbReference type="KEGG" id="mlr:MELLADRAFT_109853"/>
<organism evidence="3">
    <name type="scientific">Melampsora larici-populina (strain 98AG31 / pathotype 3-4-7)</name>
    <name type="common">Poplar leaf rust fungus</name>
    <dbReference type="NCBI Taxonomy" id="747676"/>
    <lineage>
        <taxon>Eukaryota</taxon>
        <taxon>Fungi</taxon>
        <taxon>Dikarya</taxon>
        <taxon>Basidiomycota</taxon>
        <taxon>Pucciniomycotina</taxon>
        <taxon>Pucciniomycetes</taxon>
        <taxon>Pucciniales</taxon>
        <taxon>Melampsoraceae</taxon>
        <taxon>Melampsora</taxon>
    </lineage>
</organism>
<dbReference type="EMBL" id="GL883128">
    <property type="protein sequence ID" value="EGG02836.1"/>
    <property type="molecule type" value="Genomic_DNA"/>
</dbReference>
<reference evidence="3" key="1">
    <citation type="journal article" date="2011" name="Proc. Natl. Acad. Sci. U.S.A.">
        <title>Obligate biotrophy features unraveled by the genomic analysis of rust fungi.</title>
        <authorList>
            <person name="Duplessis S."/>
            <person name="Cuomo C.A."/>
            <person name="Lin Y.-C."/>
            <person name="Aerts A."/>
            <person name="Tisserant E."/>
            <person name="Veneault-Fourrey C."/>
            <person name="Joly D.L."/>
            <person name="Hacquard S."/>
            <person name="Amselem J."/>
            <person name="Cantarel B.L."/>
            <person name="Chiu R."/>
            <person name="Coutinho P.M."/>
            <person name="Feau N."/>
            <person name="Field M."/>
            <person name="Frey P."/>
            <person name="Gelhaye E."/>
            <person name="Goldberg J."/>
            <person name="Grabherr M.G."/>
            <person name="Kodira C.D."/>
            <person name="Kohler A."/>
            <person name="Kuees U."/>
            <person name="Lindquist E.A."/>
            <person name="Lucas S.M."/>
            <person name="Mago R."/>
            <person name="Mauceli E."/>
            <person name="Morin E."/>
            <person name="Murat C."/>
            <person name="Pangilinan J.L."/>
            <person name="Park R."/>
            <person name="Pearson M."/>
            <person name="Quesneville H."/>
            <person name="Rouhier N."/>
            <person name="Sakthikumar S."/>
            <person name="Salamov A.A."/>
            <person name="Schmutz J."/>
            <person name="Selles B."/>
            <person name="Shapiro H."/>
            <person name="Tanguay P."/>
            <person name="Tuskan G.A."/>
            <person name="Henrissat B."/>
            <person name="Van de Peer Y."/>
            <person name="Rouze P."/>
            <person name="Ellis J.G."/>
            <person name="Dodds P.N."/>
            <person name="Schein J.E."/>
            <person name="Zhong S."/>
            <person name="Hamelin R.C."/>
            <person name="Grigoriev I.V."/>
            <person name="Szabo L.J."/>
            <person name="Martin F."/>
        </authorList>
    </citation>
    <scope>NUCLEOTIDE SEQUENCE [LARGE SCALE GENOMIC DNA]</scope>
    <source>
        <strain evidence="3">98AG31 / pathotype 3-4-7</strain>
    </source>
</reference>
<dbReference type="OrthoDB" id="10360200at2759"/>
<gene>
    <name evidence="2" type="ORF">MELLADRAFT_109853</name>
</gene>
<dbReference type="eggNOG" id="ENOG502RVG1">
    <property type="taxonomic scope" value="Eukaryota"/>
</dbReference>
<evidence type="ECO:0000313" key="2">
    <source>
        <dbReference type="EMBL" id="EGG02836.1"/>
    </source>
</evidence>
<keyword evidence="3" id="KW-1185">Reference proteome</keyword>
<evidence type="ECO:0000256" key="1">
    <source>
        <dbReference type="SAM" id="MobiDB-lite"/>
    </source>
</evidence>
<dbReference type="Proteomes" id="UP000001072">
    <property type="component" value="Unassembled WGS sequence"/>
</dbReference>
<feature type="region of interest" description="Disordered" evidence="1">
    <location>
        <begin position="116"/>
        <end position="140"/>
    </location>
</feature>
<dbReference type="GeneID" id="18923894"/>
<evidence type="ECO:0000313" key="3">
    <source>
        <dbReference type="Proteomes" id="UP000001072"/>
    </source>
</evidence>
<dbReference type="RefSeq" id="XP_007413949.1">
    <property type="nucleotide sequence ID" value="XM_007413887.1"/>
</dbReference>
<name>F4RXU8_MELLP</name>
<dbReference type="AlphaFoldDB" id="F4RXU8"/>
<dbReference type="VEuPathDB" id="FungiDB:MELLADRAFT_109853"/>
<dbReference type="InParanoid" id="F4RXU8"/>
<accession>F4RXU8</accession>
<feature type="compositionally biased region" description="Polar residues" evidence="1">
    <location>
        <begin position="131"/>
        <end position="140"/>
    </location>
</feature>
<feature type="region of interest" description="Disordered" evidence="1">
    <location>
        <begin position="166"/>
        <end position="192"/>
    </location>
</feature>
<sequence length="258" mass="29245">MPSYEQMKSEILHLSKTCEQIRPATTDDVIYRSFINAPKLDPNDIDEGMYWSVNKTMDAVFGADVVNKHVFTGPYGVELVMKWTDKAREHETWDKSSDQLLKLKLKRIRTYLISSNATKNNSKGKKRRGVSQPSSDVDSTIISNINKPAAKRQQTAAPSEVLVISSESDNNENYQPGRSSSKFSINNTSKPETSTKVSKLLDVLRLCPLSKDNKPCTRCRVEHGVLGDKDFWCHCSNKRLVLRHGRVETAEEHWKSSK</sequence>
<dbReference type="HOGENOM" id="CLU_877384_0_0_1"/>
<proteinExistence type="predicted"/>
<protein>
    <submittedName>
        <fullName evidence="2">Uncharacterized protein</fullName>
    </submittedName>
</protein>